<protein>
    <recommendedName>
        <fullName evidence="2">histidine kinase</fullName>
        <ecNumber evidence="2">2.7.13.3</ecNumber>
    </recommendedName>
</protein>
<evidence type="ECO:0000313" key="13">
    <source>
        <dbReference type="EMBL" id="NOU76222.1"/>
    </source>
</evidence>
<evidence type="ECO:0000256" key="10">
    <source>
        <dbReference type="SAM" id="Phobius"/>
    </source>
</evidence>
<dbReference type="Gene3D" id="1.20.5.1930">
    <property type="match status" value="1"/>
</dbReference>
<keyword evidence="14" id="KW-1185">Reference proteome</keyword>
<evidence type="ECO:0000256" key="5">
    <source>
        <dbReference type="ARBA" id="ARBA00022741"/>
    </source>
</evidence>
<dbReference type="Proteomes" id="UP000616779">
    <property type="component" value="Unassembled WGS sequence"/>
</dbReference>
<dbReference type="InterPro" id="IPR036890">
    <property type="entry name" value="HATPase_C_sf"/>
</dbReference>
<keyword evidence="4" id="KW-0808">Transferase</keyword>
<evidence type="ECO:0000256" key="8">
    <source>
        <dbReference type="ARBA" id="ARBA00023012"/>
    </source>
</evidence>
<dbReference type="EMBL" id="WHOA01000241">
    <property type="protein sequence ID" value="NOU76222.1"/>
    <property type="molecule type" value="Genomic_DNA"/>
</dbReference>
<evidence type="ECO:0000259" key="12">
    <source>
        <dbReference type="Pfam" id="PF07730"/>
    </source>
</evidence>
<keyword evidence="10" id="KW-0812">Transmembrane</keyword>
<organism evidence="13 14">
    <name type="scientific">Paenibacillus phytorum</name>
    <dbReference type="NCBI Taxonomy" id="2654977"/>
    <lineage>
        <taxon>Bacteria</taxon>
        <taxon>Bacillati</taxon>
        <taxon>Bacillota</taxon>
        <taxon>Bacilli</taxon>
        <taxon>Bacillales</taxon>
        <taxon>Paenibacillaceae</taxon>
        <taxon>Paenibacillus</taxon>
    </lineage>
</organism>
<comment type="caution">
    <text evidence="13">The sequence shown here is derived from an EMBL/GenBank/DDBJ whole genome shotgun (WGS) entry which is preliminary data.</text>
</comment>
<dbReference type="Pfam" id="PF07730">
    <property type="entry name" value="HisKA_3"/>
    <property type="match status" value="1"/>
</dbReference>
<gene>
    <name evidence="13" type="ORF">GC098_33550</name>
</gene>
<evidence type="ECO:0000256" key="6">
    <source>
        <dbReference type="ARBA" id="ARBA00022777"/>
    </source>
</evidence>
<evidence type="ECO:0000256" key="9">
    <source>
        <dbReference type="SAM" id="Coils"/>
    </source>
</evidence>
<feature type="domain" description="Signal transduction histidine kinase subgroup 3 dimerisation and phosphoacceptor" evidence="12">
    <location>
        <begin position="269"/>
        <end position="335"/>
    </location>
</feature>
<dbReference type="InterPro" id="IPR050482">
    <property type="entry name" value="Sensor_HK_TwoCompSys"/>
</dbReference>
<feature type="domain" description="Histidine kinase/HSP90-like ATPase" evidence="11">
    <location>
        <begin position="377"/>
        <end position="458"/>
    </location>
</feature>
<reference evidence="13 14" key="1">
    <citation type="submission" date="2019-10" db="EMBL/GenBank/DDBJ databases">
        <title>Description of Paenibacillus terrestris sp. nov.</title>
        <authorList>
            <person name="Carlier A."/>
            <person name="Qi S."/>
        </authorList>
    </citation>
    <scope>NUCLEOTIDE SEQUENCE [LARGE SCALE GENOMIC DNA]</scope>
    <source>
        <strain evidence="13 14">LMG 31458</strain>
    </source>
</reference>
<dbReference type="Gene3D" id="3.30.565.10">
    <property type="entry name" value="Histidine kinase-like ATPase, C-terminal domain"/>
    <property type="match status" value="1"/>
</dbReference>
<feature type="transmembrane region" description="Helical" evidence="10">
    <location>
        <begin position="205"/>
        <end position="224"/>
    </location>
</feature>
<dbReference type="GO" id="GO:0016301">
    <property type="term" value="F:kinase activity"/>
    <property type="evidence" value="ECO:0007669"/>
    <property type="project" value="UniProtKB-KW"/>
</dbReference>
<dbReference type="PANTHER" id="PTHR24421">
    <property type="entry name" value="NITRATE/NITRITE SENSOR PROTEIN NARX-RELATED"/>
    <property type="match status" value="1"/>
</dbReference>
<evidence type="ECO:0000256" key="1">
    <source>
        <dbReference type="ARBA" id="ARBA00000085"/>
    </source>
</evidence>
<evidence type="ECO:0000256" key="7">
    <source>
        <dbReference type="ARBA" id="ARBA00022840"/>
    </source>
</evidence>
<evidence type="ECO:0000256" key="3">
    <source>
        <dbReference type="ARBA" id="ARBA00022553"/>
    </source>
</evidence>
<evidence type="ECO:0000259" key="11">
    <source>
        <dbReference type="Pfam" id="PF02518"/>
    </source>
</evidence>
<keyword evidence="5" id="KW-0547">Nucleotide-binding</keyword>
<keyword evidence="3" id="KW-0597">Phosphoprotein</keyword>
<keyword evidence="10" id="KW-0472">Membrane</keyword>
<dbReference type="Pfam" id="PF02518">
    <property type="entry name" value="HATPase_c"/>
    <property type="match status" value="1"/>
</dbReference>
<feature type="transmembrane region" description="Helical" evidence="10">
    <location>
        <begin position="98"/>
        <end position="131"/>
    </location>
</feature>
<accession>A0ABX1Y5U1</accession>
<evidence type="ECO:0000313" key="14">
    <source>
        <dbReference type="Proteomes" id="UP000616779"/>
    </source>
</evidence>
<dbReference type="CDD" id="cd16917">
    <property type="entry name" value="HATPase_UhpB-NarQ-NarX-like"/>
    <property type="match status" value="1"/>
</dbReference>
<keyword evidence="9" id="KW-0175">Coiled coil</keyword>
<feature type="coiled-coil region" evidence="9">
    <location>
        <begin position="223"/>
        <end position="267"/>
    </location>
</feature>
<dbReference type="PANTHER" id="PTHR24421:SF10">
    <property type="entry name" value="NITRATE_NITRITE SENSOR PROTEIN NARQ"/>
    <property type="match status" value="1"/>
</dbReference>
<evidence type="ECO:0000256" key="4">
    <source>
        <dbReference type="ARBA" id="ARBA00022679"/>
    </source>
</evidence>
<comment type="catalytic activity">
    <reaction evidence="1">
        <text>ATP + protein L-histidine = ADP + protein N-phospho-L-histidine.</text>
        <dbReference type="EC" id="2.7.13.3"/>
    </reaction>
</comment>
<keyword evidence="6 13" id="KW-0418">Kinase</keyword>
<feature type="transmembrane region" description="Helical" evidence="10">
    <location>
        <begin position="143"/>
        <end position="170"/>
    </location>
</feature>
<name>A0ABX1Y5U1_9BACL</name>
<keyword evidence="7" id="KW-0067">ATP-binding</keyword>
<dbReference type="SUPFAM" id="SSF55874">
    <property type="entry name" value="ATPase domain of HSP90 chaperone/DNA topoisomerase II/histidine kinase"/>
    <property type="match status" value="1"/>
</dbReference>
<evidence type="ECO:0000256" key="2">
    <source>
        <dbReference type="ARBA" id="ARBA00012438"/>
    </source>
</evidence>
<sequence length="466" mass="53988">MIDRNLIAILFDNIFYLNKAHKILSLFRFPFFQQVLLQSLYLQGIPLTGRISHYSKVTKVIICLLDVLSHLVCMVYFANTCPAKEGNRLTQLRSLTRYLLILIPAIASMYLESYSSNGMYVFLILLFIWIAELRRTIFSRSAWMLLLEIGFSGWMCYHYNGILFITFYSTLLSYVTTVNSHIRYYFLSIHLILLNISLHSQPSSYYLIANLIFLSLTMLLLQMLQTEQNKEDVELLYDRLRRQHYELDEARVQLMDYARKVENIAQTDERNRISRDIHDELGHKLIRLKMMMEASLQILPTQQKKGVDMLMSVRDQLTESMELLRSTVRRLKPDEETLQTYSLGKLIEGLTADKGIAIEVEMQGMPYVLYPSLEFILYRNAQEAITNAIRHGSANQVLIQLTYESKQITMSISNNGKLPNERSVNGLGMSGMEERSKLIGGQLTVSIEDRFTVTTVLPTFRQIEST</sequence>
<dbReference type="EC" id="2.7.13.3" evidence="2"/>
<dbReference type="InterPro" id="IPR003594">
    <property type="entry name" value="HATPase_dom"/>
</dbReference>
<proteinExistence type="predicted"/>
<keyword evidence="8" id="KW-0902">Two-component regulatory system</keyword>
<dbReference type="InterPro" id="IPR011712">
    <property type="entry name" value="Sig_transdc_His_kin_sub3_dim/P"/>
</dbReference>
<feature type="transmembrane region" description="Helical" evidence="10">
    <location>
        <begin position="182"/>
        <end position="198"/>
    </location>
</feature>
<keyword evidence="10" id="KW-1133">Transmembrane helix</keyword>